<dbReference type="Pfam" id="PF00701">
    <property type="entry name" value="DHDPS"/>
    <property type="match status" value="1"/>
</dbReference>
<dbReference type="RefSeq" id="WP_132013144.1">
    <property type="nucleotide sequence ID" value="NZ_SLUN01000004.1"/>
</dbReference>
<dbReference type="InterPro" id="IPR002220">
    <property type="entry name" value="DapA-like"/>
</dbReference>
<feature type="binding site" evidence="5">
    <location>
        <position position="204"/>
    </location>
    <ligand>
        <name>pyruvate</name>
        <dbReference type="ChEBI" id="CHEBI:15361"/>
    </ligand>
</feature>
<reference evidence="6 7" key="1">
    <citation type="submission" date="2019-03" db="EMBL/GenBank/DDBJ databases">
        <title>Genomic Encyclopedia of Type Strains, Phase IV (KMG-IV): sequencing the most valuable type-strain genomes for metagenomic binning, comparative biology and taxonomic classification.</title>
        <authorList>
            <person name="Goeker M."/>
        </authorList>
    </citation>
    <scope>NUCLEOTIDE SEQUENCE [LARGE SCALE GENOMIC DNA]</scope>
    <source>
        <strain evidence="6 7">LX-B</strain>
    </source>
</reference>
<dbReference type="PIRSF" id="PIRSF001365">
    <property type="entry name" value="DHDPS"/>
    <property type="match status" value="1"/>
</dbReference>
<dbReference type="Gene3D" id="3.20.20.70">
    <property type="entry name" value="Aldolase class I"/>
    <property type="match status" value="1"/>
</dbReference>
<dbReference type="AlphaFoldDB" id="A0A4R1S563"/>
<dbReference type="GO" id="GO:0019262">
    <property type="term" value="P:N-acetylneuraminate catabolic process"/>
    <property type="evidence" value="ECO:0007669"/>
    <property type="project" value="TreeGrafter"/>
</dbReference>
<dbReference type="OrthoDB" id="9782828at2"/>
<evidence type="ECO:0000256" key="1">
    <source>
        <dbReference type="ARBA" id="ARBA00023239"/>
    </source>
</evidence>
<proteinExistence type="inferred from homology"/>
<feature type="active site" description="Proton donor/acceptor" evidence="4">
    <location>
        <position position="135"/>
    </location>
</feature>
<feature type="active site" description="Schiff-base intermediate with substrate" evidence="4">
    <location>
        <position position="163"/>
    </location>
</feature>
<name>A0A4R1S563_HYDET</name>
<dbReference type="PROSITE" id="PS00666">
    <property type="entry name" value="DHDPS_2"/>
    <property type="match status" value="1"/>
</dbReference>
<dbReference type="SMART" id="SM01130">
    <property type="entry name" value="DHDPS"/>
    <property type="match status" value="1"/>
</dbReference>
<dbReference type="InterPro" id="IPR020625">
    <property type="entry name" value="Schiff_base-form_aldolases_AS"/>
</dbReference>
<evidence type="ECO:0000256" key="4">
    <source>
        <dbReference type="PIRSR" id="PIRSR001365-1"/>
    </source>
</evidence>
<dbReference type="InterPro" id="IPR013785">
    <property type="entry name" value="Aldolase_TIM"/>
</dbReference>
<accession>A0A4R1S563</accession>
<dbReference type="SUPFAM" id="SSF51569">
    <property type="entry name" value="Aldolase"/>
    <property type="match status" value="1"/>
</dbReference>
<dbReference type="GO" id="GO:0008747">
    <property type="term" value="F:N-acetylneuraminate lyase activity"/>
    <property type="evidence" value="ECO:0007669"/>
    <property type="project" value="TreeGrafter"/>
</dbReference>
<organism evidence="6 7">
    <name type="scientific">Hydrogenispora ethanolica</name>
    <dbReference type="NCBI Taxonomy" id="1082276"/>
    <lineage>
        <taxon>Bacteria</taxon>
        <taxon>Bacillati</taxon>
        <taxon>Bacillota</taxon>
        <taxon>Hydrogenispora</taxon>
    </lineage>
</organism>
<evidence type="ECO:0000256" key="3">
    <source>
        <dbReference type="PIRNR" id="PIRNR001365"/>
    </source>
</evidence>
<feature type="binding site" evidence="5">
    <location>
        <position position="47"/>
    </location>
    <ligand>
        <name>pyruvate</name>
        <dbReference type="ChEBI" id="CHEBI:15361"/>
    </ligand>
</feature>
<dbReference type="Proteomes" id="UP000295008">
    <property type="component" value="Unassembled WGS sequence"/>
</dbReference>
<dbReference type="PANTHER" id="PTHR42849:SF1">
    <property type="entry name" value="N-ACETYLNEURAMINATE LYASE"/>
    <property type="match status" value="1"/>
</dbReference>
<protein>
    <submittedName>
        <fullName evidence="6">N-acetylneuraminate lyase</fullName>
    </submittedName>
</protein>
<evidence type="ECO:0000313" key="6">
    <source>
        <dbReference type="EMBL" id="TCL74154.1"/>
    </source>
</evidence>
<evidence type="ECO:0000313" key="7">
    <source>
        <dbReference type="Proteomes" id="UP000295008"/>
    </source>
</evidence>
<comment type="similarity">
    <text evidence="3">Belongs to the DapA family.</text>
</comment>
<dbReference type="GO" id="GO:0005829">
    <property type="term" value="C:cytosol"/>
    <property type="evidence" value="ECO:0007669"/>
    <property type="project" value="TreeGrafter"/>
</dbReference>
<gene>
    <name evidence="6" type="ORF">EDC14_100490</name>
</gene>
<evidence type="ECO:0000256" key="5">
    <source>
        <dbReference type="PIRSR" id="PIRSR001365-2"/>
    </source>
</evidence>
<keyword evidence="1 3" id="KW-0456">Lyase</keyword>
<sequence>MAKLQGIYPALITPFTKEGGINHQALREIVRLNLEKGVDGFYVGGSTAEAFMLSQEERKAILETVADEAGGKAAIIYHIGCIHTEHAAELGKFAAKVGVDALSSVPPFYYKFSFQEIKDYYFDLIEQTGLPMIVYNIPAFSGVNFSIANVKELTANPRVIGIKHTSYDLFQLEQMKTIDSRLTIFNGHDEVFLAGLAMGADGAIGSTYNFMAEKFVAINRLYAAGRIQEAQQLQVEANQVIDLLIEVGVFQGIKYVLNLMGIDSGECRKPFRSLNDEQKQRLAKLTEEHRYFQAKQAIHP</sequence>
<dbReference type="NCBIfam" id="NF003164">
    <property type="entry name" value="PRK04147.1"/>
    <property type="match status" value="1"/>
</dbReference>
<keyword evidence="2" id="KW-0704">Schiff base</keyword>
<keyword evidence="7" id="KW-1185">Reference proteome</keyword>
<dbReference type="PANTHER" id="PTHR42849">
    <property type="entry name" value="N-ACETYLNEURAMINATE LYASE"/>
    <property type="match status" value="1"/>
</dbReference>
<dbReference type="EMBL" id="SLUN01000004">
    <property type="protein sequence ID" value="TCL74154.1"/>
    <property type="molecule type" value="Genomic_DNA"/>
</dbReference>
<comment type="caution">
    <text evidence="6">The sequence shown here is derived from an EMBL/GenBank/DDBJ whole genome shotgun (WGS) entry which is preliminary data.</text>
</comment>
<evidence type="ECO:0000256" key="2">
    <source>
        <dbReference type="ARBA" id="ARBA00023270"/>
    </source>
</evidence>
<dbReference type="PRINTS" id="PR00146">
    <property type="entry name" value="DHPICSNTHASE"/>
</dbReference>